<dbReference type="InterPro" id="IPR050205">
    <property type="entry name" value="CDPK_Ser/Thr_kinases"/>
</dbReference>
<evidence type="ECO:0000259" key="8">
    <source>
        <dbReference type="PROSITE" id="PS50011"/>
    </source>
</evidence>
<dbReference type="GO" id="GO:0005524">
    <property type="term" value="F:ATP binding"/>
    <property type="evidence" value="ECO:0007669"/>
    <property type="project" value="UniProtKB-KW"/>
</dbReference>
<dbReference type="SMART" id="SM00054">
    <property type="entry name" value="EFh"/>
    <property type="match status" value="2"/>
</dbReference>
<feature type="domain" description="Protein kinase" evidence="8">
    <location>
        <begin position="67"/>
        <end position="324"/>
    </location>
</feature>
<evidence type="ECO:0000313" key="10">
    <source>
        <dbReference type="EMBL" id="CAD8081156.1"/>
    </source>
</evidence>
<dbReference type="InterPro" id="IPR018247">
    <property type="entry name" value="EF_Hand_1_Ca_BS"/>
</dbReference>
<comment type="caution">
    <text evidence="10">The sequence shown here is derived from an EMBL/GenBank/DDBJ whole genome shotgun (WGS) entry which is preliminary data.</text>
</comment>
<evidence type="ECO:0000256" key="1">
    <source>
        <dbReference type="ARBA" id="ARBA00001946"/>
    </source>
</evidence>
<evidence type="ECO:0000259" key="9">
    <source>
        <dbReference type="PROSITE" id="PS50222"/>
    </source>
</evidence>
<comment type="similarity">
    <text evidence="7">Belongs to the protein kinase superfamily. Ser/Thr protein kinase family. CDPK subfamily.</text>
</comment>
<evidence type="ECO:0008006" key="12">
    <source>
        <dbReference type="Google" id="ProtNLM"/>
    </source>
</evidence>
<dbReference type="InterPro" id="IPR002048">
    <property type="entry name" value="EF_hand_dom"/>
</dbReference>
<evidence type="ECO:0000256" key="7">
    <source>
        <dbReference type="ARBA" id="ARBA00024334"/>
    </source>
</evidence>
<evidence type="ECO:0000256" key="4">
    <source>
        <dbReference type="ARBA" id="ARBA00022741"/>
    </source>
</evidence>
<dbReference type="PROSITE" id="PS50222">
    <property type="entry name" value="EF_HAND_2"/>
    <property type="match status" value="1"/>
</dbReference>
<gene>
    <name evidence="10" type="ORF">PPRIM_AZ9-3.1.T0650078</name>
</gene>
<keyword evidence="5" id="KW-0418">Kinase</keyword>
<dbReference type="FunFam" id="1.10.510.10:FF:001546">
    <property type="entry name" value="Uncharacterized protein"/>
    <property type="match status" value="1"/>
</dbReference>
<reference evidence="10" key="1">
    <citation type="submission" date="2021-01" db="EMBL/GenBank/DDBJ databases">
        <authorList>
            <consortium name="Genoscope - CEA"/>
            <person name="William W."/>
        </authorList>
    </citation>
    <scope>NUCLEOTIDE SEQUENCE</scope>
</reference>
<evidence type="ECO:0000256" key="5">
    <source>
        <dbReference type="ARBA" id="ARBA00022777"/>
    </source>
</evidence>
<organism evidence="10 11">
    <name type="scientific">Paramecium primaurelia</name>
    <dbReference type="NCBI Taxonomy" id="5886"/>
    <lineage>
        <taxon>Eukaryota</taxon>
        <taxon>Sar</taxon>
        <taxon>Alveolata</taxon>
        <taxon>Ciliophora</taxon>
        <taxon>Intramacronucleata</taxon>
        <taxon>Oligohymenophorea</taxon>
        <taxon>Peniculida</taxon>
        <taxon>Parameciidae</taxon>
        <taxon>Paramecium</taxon>
    </lineage>
</organism>
<dbReference type="Proteomes" id="UP000688137">
    <property type="component" value="Unassembled WGS sequence"/>
</dbReference>
<dbReference type="PROSITE" id="PS00018">
    <property type="entry name" value="EF_HAND_1"/>
    <property type="match status" value="2"/>
</dbReference>
<dbReference type="PROSITE" id="PS50011">
    <property type="entry name" value="PROTEIN_KINASE_DOM"/>
    <property type="match status" value="1"/>
</dbReference>
<name>A0A8S1MV08_PARPR</name>
<evidence type="ECO:0000256" key="3">
    <source>
        <dbReference type="ARBA" id="ARBA00022679"/>
    </source>
</evidence>
<proteinExistence type="inferred from homology"/>
<evidence type="ECO:0000256" key="6">
    <source>
        <dbReference type="ARBA" id="ARBA00022840"/>
    </source>
</evidence>
<dbReference type="EMBL" id="CAJJDM010000067">
    <property type="protein sequence ID" value="CAD8081156.1"/>
    <property type="molecule type" value="Genomic_DNA"/>
</dbReference>
<protein>
    <recommendedName>
        <fullName evidence="12">Protein kinase domain containing protein</fullName>
    </recommendedName>
</protein>
<keyword evidence="3" id="KW-0808">Transferase</keyword>
<dbReference type="PANTHER" id="PTHR24349">
    <property type="entry name" value="SERINE/THREONINE-PROTEIN KINASE"/>
    <property type="match status" value="1"/>
</dbReference>
<sequence length="500" mass="57773">MGPCQSQSKLKSSKNLQQPTLIRKTDQVLTNNNPSLILPSFSPNPEVISEPYDDTKKSLSQLKVYKFSYQRFYSEITQGNMKLSSNQKLVQHNLTGKIRVVEQYERNQQNEEFITQLKCYPLDNPRIVNVHELYIDEESFYLIMDYCSGGQLSNYYVDKSIIPFNEVEIASIIYQAAESLRYLEKMGLTHGFLNLNSFSRVDTSNNFQIKLSDIRGLFVKPELNEQNVFSLPPEACNTKDQNVFNHSRDVWCLGVMAYQMICGYPPFEGNTIESVKSQIKKMAAQYNNFQFDRVSKLCRQLIQRILAPIKQRISIVALMNDQWFKIRIKQNDQSILNKLQQNKVKISELQQLFLIFMIKNICSADQQQLYTEFVNLDENQDGQLTKEEIFKVYSNRFASKADAKAFIENIFKIADVDKSGTIDFGEFLVAITDKPGLLTEENLKTTFKMVASSNGKLTTQKLRFHFSTCLSKLDKLFSENFANPQNVGYSEFELLMKQLL</sequence>
<dbReference type="OMA" id="QYERNQE"/>
<dbReference type="AlphaFoldDB" id="A0A8S1MV08"/>
<keyword evidence="6" id="KW-0067">ATP-binding</keyword>
<dbReference type="InterPro" id="IPR000719">
    <property type="entry name" value="Prot_kinase_dom"/>
</dbReference>
<keyword evidence="2" id="KW-0723">Serine/threonine-protein kinase</keyword>
<feature type="domain" description="EF-hand" evidence="9">
    <location>
        <begin position="402"/>
        <end position="437"/>
    </location>
</feature>
<dbReference type="GO" id="GO:0005509">
    <property type="term" value="F:calcium ion binding"/>
    <property type="evidence" value="ECO:0007669"/>
    <property type="project" value="InterPro"/>
</dbReference>
<dbReference type="Pfam" id="PF13499">
    <property type="entry name" value="EF-hand_7"/>
    <property type="match status" value="1"/>
</dbReference>
<accession>A0A8S1MV08</accession>
<evidence type="ECO:0000313" key="11">
    <source>
        <dbReference type="Proteomes" id="UP000688137"/>
    </source>
</evidence>
<dbReference type="GO" id="GO:0004674">
    <property type="term" value="F:protein serine/threonine kinase activity"/>
    <property type="evidence" value="ECO:0007669"/>
    <property type="project" value="UniProtKB-KW"/>
</dbReference>
<dbReference type="Pfam" id="PF00069">
    <property type="entry name" value="Pkinase"/>
    <property type="match status" value="1"/>
</dbReference>
<comment type="cofactor">
    <cofactor evidence="1">
        <name>Mg(2+)</name>
        <dbReference type="ChEBI" id="CHEBI:18420"/>
    </cofactor>
</comment>
<keyword evidence="4" id="KW-0547">Nucleotide-binding</keyword>
<dbReference type="CDD" id="cd00051">
    <property type="entry name" value="EFh"/>
    <property type="match status" value="1"/>
</dbReference>
<keyword evidence="11" id="KW-1185">Reference proteome</keyword>
<evidence type="ECO:0000256" key="2">
    <source>
        <dbReference type="ARBA" id="ARBA00022527"/>
    </source>
</evidence>
<dbReference type="FunFam" id="3.30.200.20:FF:001284">
    <property type="entry name" value="Uncharacterized protein"/>
    <property type="match status" value="1"/>
</dbReference>